<dbReference type="RefSeq" id="WP_187255244.1">
    <property type="nucleotide sequence ID" value="NZ_JBHULF010000006.1"/>
</dbReference>
<evidence type="ECO:0000259" key="2">
    <source>
        <dbReference type="PROSITE" id="PS50846"/>
    </source>
</evidence>
<dbReference type="InterPro" id="IPR036163">
    <property type="entry name" value="HMA_dom_sf"/>
</dbReference>
<evidence type="ECO:0000313" key="4">
    <source>
        <dbReference type="Proteomes" id="UP000765802"/>
    </source>
</evidence>
<dbReference type="Pfam" id="PF00403">
    <property type="entry name" value="HMA"/>
    <property type="match status" value="1"/>
</dbReference>
<dbReference type="PROSITE" id="PS50846">
    <property type="entry name" value="HMA_2"/>
    <property type="match status" value="1"/>
</dbReference>
<organism evidence="3 4">
    <name type="scientific">Flavihumibacter stibioxidans</name>
    <dbReference type="NCBI Taxonomy" id="1834163"/>
    <lineage>
        <taxon>Bacteria</taxon>
        <taxon>Pseudomonadati</taxon>
        <taxon>Bacteroidota</taxon>
        <taxon>Chitinophagia</taxon>
        <taxon>Chitinophagales</taxon>
        <taxon>Chitinophagaceae</taxon>
        <taxon>Flavihumibacter</taxon>
    </lineage>
</organism>
<comment type="caution">
    <text evidence="3">The sequence shown here is derived from an EMBL/GenBank/DDBJ whole genome shotgun (WGS) entry which is preliminary data.</text>
</comment>
<dbReference type="EMBL" id="MBUA01000001">
    <property type="protein sequence ID" value="MBC6489910.1"/>
    <property type="molecule type" value="Genomic_DNA"/>
</dbReference>
<keyword evidence="1" id="KW-0732">Signal</keyword>
<proteinExistence type="predicted"/>
<reference evidence="3 4" key="1">
    <citation type="submission" date="2016-07" db="EMBL/GenBank/DDBJ databases">
        <title>Genome analysis of Flavihumibacter stibioxidans YS-17.</title>
        <authorList>
            <person name="Shi K."/>
            <person name="Han Y."/>
            <person name="Wang G."/>
        </authorList>
    </citation>
    <scope>NUCLEOTIDE SEQUENCE [LARGE SCALE GENOMIC DNA]</scope>
    <source>
        <strain evidence="3 4">YS-17</strain>
    </source>
</reference>
<feature type="chain" id="PRO_5046500823" evidence="1">
    <location>
        <begin position="21"/>
        <end position="121"/>
    </location>
</feature>
<evidence type="ECO:0000256" key="1">
    <source>
        <dbReference type="SAM" id="SignalP"/>
    </source>
</evidence>
<dbReference type="SUPFAM" id="SSF55008">
    <property type="entry name" value="HMA, heavy metal-associated domain"/>
    <property type="match status" value="1"/>
</dbReference>
<dbReference type="Gene3D" id="3.30.70.100">
    <property type="match status" value="1"/>
</dbReference>
<keyword evidence="4" id="KW-1185">Reference proteome</keyword>
<dbReference type="CDD" id="cd00371">
    <property type="entry name" value="HMA"/>
    <property type="match status" value="1"/>
</dbReference>
<protein>
    <submittedName>
        <fullName evidence="3">Heavy metal transporter</fullName>
    </submittedName>
</protein>
<dbReference type="Proteomes" id="UP000765802">
    <property type="component" value="Unassembled WGS sequence"/>
</dbReference>
<dbReference type="InterPro" id="IPR006121">
    <property type="entry name" value="HMA_dom"/>
</dbReference>
<name>A0ABR7M595_9BACT</name>
<feature type="signal peptide" evidence="1">
    <location>
        <begin position="1"/>
        <end position="20"/>
    </location>
</feature>
<accession>A0ABR7M595</accession>
<feature type="domain" description="HMA" evidence="2">
    <location>
        <begin position="27"/>
        <end position="93"/>
    </location>
</feature>
<gene>
    <name evidence="3" type="ORF">BC349_02950</name>
</gene>
<sequence length="121" mass="13495">MKKIYLLMLMVVASVGTTMAQAKKVLQTVTINTPTVQCETCKKKIESFMAREEGVTKTVVDYKRKQTKVSFYTDRTNIENVKTAIANAGYDADDVTANEEAYNKLPKCCKKPEDGGGMKKQ</sequence>
<evidence type="ECO:0000313" key="3">
    <source>
        <dbReference type="EMBL" id="MBC6489910.1"/>
    </source>
</evidence>